<keyword evidence="8" id="KW-0472">Membrane</keyword>
<dbReference type="PaxDb" id="123214-PERMA_0734"/>
<dbReference type="SUPFAM" id="SSF103039">
    <property type="entry name" value="CheC-like"/>
    <property type="match status" value="1"/>
</dbReference>
<dbReference type="AlphaFoldDB" id="C0QPC6"/>
<dbReference type="GO" id="GO:0071978">
    <property type="term" value="P:bacterial-type flagellum-dependent swarming motility"/>
    <property type="evidence" value="ECO:0007669"/>
    <property type="project" value="TreeGrafter"/>
</dbReference>
<protein>
    <recommendedName>
        <fullName evidence="4 11">Flagellar motor switch protein FliM</fullName>
    </recommendedName>
</protein>
<evidence type="ECO:0000313" key="13">
    <source>
        <dbReference type="EMBL" id="ACO04319.1"/>
    </source>
</evidence>
<dbReference type="InterPro" id="IPR036429">
    <property type="entry name" value="SpoA-like_sf"/>
</dbReference>
<gene>
    <name evidence="13" type="primary">fliM</name>
    <name evidence="13" type="ordered locus">PERMA_0734</name>
</gene>
<dbReference type="PIRSF" id="PIRSF002888">
    <property type="entry name" value="FliM"/>
    <property type="match status" value="1"/>
</dbReference>
<evidence type="ECO:0000259" key="12">
    <source>
        <dbReference type="Pfam" id="PF01052"/>
    </source>
</evidence>
<dbReference type="STRING" id="123214.PERMA_0734"/>
<evidence type="ECO:0000256" key="1">
    <source>
        <dbReference type="ARBA" id="ARBA00004117"/>
    </source>
</evidence>
<evidence type="ECO:0000313" key="14">
    <source>
        <dbReference type="Proteomes" id="UP000001366"/>
    </source>
</evidence>
<comment type="subcellular location">
    <subcellularLocation>
        <location evidence="1">Bacterial flagellum basal body</location>
    </subcellularLocation>
    <subcellularLocation>
        <location evidence="2">Cell membrane</location>
        <topology evidence="2">Peripheral membrane protein</topology>
    </subcellularLocation>
</comment>
<keyword evidence="7" id="KW-0283">Flagellar rotation</keyword>
<keyword evidence="6" id="KW-0145">Chemotaxis</keyword>
<dbReference type="CDD" id="cd17908">
    <property type="entry name" value="FliM"/>
    <property type="match status" value="1"/>
</dbReference>
<evidence type="ECO:0000256" key="5">
    <source>
        <dbReference type="ARBA" id="ARBA00022475"/>
    </source>
</evidence>
<sequence length="323" mass="37678">MSDEFLSQEEIDALLGGGEEEKKEEVKSDIAPFDFSEVEHIKKGGLPGLEMIFERWIKIYRDDVRKITPRINMVWRENIYITRFNTFMLKIPLPSSYNIFTIRPLKENALLIIDSRLVFTIISVLFGGPAKPFKVEGREFTKLETKIVEDLVNSALKSFESVWNSIYPVVIELRSIELNPNLAKIVSPNEKVVVVECRMDIDGYEAPFYFCFPQSMFLPIKEIIYTQVSVSEDPIWKKNLDEKIRKLNLKLTMEIAKLQFKIRDILSWKEGSELDLGVTKDDIFRLYVEDRHKFNVKLGKVNNKYAAMIVEPVYEEEKESENE</sequence>
<keyword evidence="13" id="KW-0966">Cell projection</keyword>
<dbReference type="Pfam" id="PF02154">
    <property type="entry name" value="FliM"/>
    <property type="match status" value="1"/>
</dbReference>
<keyword evidence="13" id="KW-0969">Cilium</keyword>
<comment type="function">
    <text evidence="10">FliM is one of three proteins (FliG, FliN, FliM) that forms the rotor-mounted switch complex (C ring), located at the base of the basal body. This complex interacts with the CheY and CheZ chemotaxis proteins, in addition to contacting components of the motor that determine the direction of flagellar rotation.</text>
</comment>
<dbReference type="InterPro" id="IPR028976">
    <property type="entry name" value="CheC-like_sf"/>
</dbReference>
<organism evidence="13 14">
    <name type="scientific">Persephonella marina (strain DSM 14350 / EX-H1)</name>
    <dbReference type="NCBI Taxonomy" id="123214"/>
    <lineage>
        <taxon>Bacteria</taxon>
        <taxon>Pseudomonadati</taxon>
        <taxon>Aquificota</taxon>
        <taxon>Aquificia</taxon>
        <taxon>Aquificales</taxon>
        <taxon>Hydrogenothermaceae</taxon>
        <taxon>Persephonella</taxon>
    </lineage>
</organism>
<evidence type="ECO:0000256" key="7">
    <source>
        <dbReference type="ARBA" id="ARBA00022779"/>
    </source>
</evidence>
<dbReference type="GO" id="GO:0003774">
    <property type="term" value="F:cytoskeletal motor activity"/>
    <property type="evidence" value="ECO:0007669"/>
    <property type="project" value="InterPro"/>
</dbReference>
<keyword evidence="5" id="KW-1003">Cell membrane</keyword>
<dbReference type="PRINTS" id="PR00955">
    <property type="entry name" value="FLGMOTORFLIM"/>
</dbReference>
<accession>C0QPC6</accession>
<evidence type="ECO:0000256" key="6">
    <source>
        <dbReference type="ARBA" id="ARBA00022500"/>
    </source>
</evidence>
<dbReference type="InterPro" id="IPR001543">
    <property type="entry name" value="FliN-like_C"/>
</dbReference>
<keyword evidence="9" id="KW-0975">Bacterial flagellum</keyword>
<dbReference type="KEGG" id="pmx:PERMA_0734"/>
<dbReference type="HOGENOM" id="CLU_052646_1_2_0"/>
<dbReference type="Proteomes" id="UP000001366">
    <property type="component" value="Chromosome"/>
</dbReference>
<dbReference type="NCBIfam" id="TIGR01397">
    <property type="entry name" value="fliM_switch"/>
    <property type="match status" value="1"/>
</dbReference>
<keyword evidence="14" id="KW-1185">Reference proteome</keyword>
<evidence type="ECO:0000256" key="2">
    <source>
        <dbReference type="ARBA" id="ARBA00004202"/>
    </source>
</evidence>
<comment type="similarity">
    <text evidence="3">Belongs to the FliM family.</text>
</comment>
<evidence type="ECO:0000256" key="10">
    <source>
        <dbReference type="ARBA" id="ARBA00025044"/>
    </source>
</evidence>
<reference evidence="13 14" key="1">
    <citation type="journal article" date="2009" name="J. Bacteriol.">
        <title>Complete and draft genome sequences of six members of the Aquificales.</title>
        <authorList>
            <person name="Reysenbach A.L."/>
            <person name="Hamamura N."/>
            <person name="Podar M."/>
            <person name="Griffiths E."/>
            <person name="Ferreira S."/>
            <person name="Hochstein R."/>
            <person name="Heidelberg J."/>
            <person name="Johnson J."/>
            <person name="Mead D."/>
            <person name="Pohorille A."/>
            <person name="Sarmiento M."/>
            <person name="Schweighofer K."/>
            <person name="Seshadri R."/>
            <person name="Voytek M.A."/>
        </authorList>
    </citation>
    <scope>NUCLEOTIDE SEQUENCE [LARGE SCALE GENOMIC DNA]</scope>
    <source>
        <strain evidence="14">DSM 14350 / EX-H1</strain>
    </source>
</reference>
<evidence type="ECO:0000256" key="9">
    <source>
        <dbReference type="ARBA" id="ARBA00023143"/>
    </source>
</evidence>
<dbReference type="Gene3D" id="3.40.1550.10">
    <property type="entry name" value="CheC-like"/>
    <property type="match status" value="1"/>
</dbReference>
<dbReference type="GO" id="GO:0050918">
    <property type="term" value="P:positive chemotaxis"/>
    <property type="evidence" value="ECO:0007669"/>
    <property type="project" value="TreeGrafter"/>
</dbReference>
<dbReference type="GO" id="GO:0009425">
    <property type="term" value="C:bacterial-type flagellum basal body"/>
    <property type="evidence" value="ECO:0007669"/>
    <property type="project" value="UniProtKB-SubCell"/>
</dbReference>
<dbReference type="Pfam" id="PF01052">
    <property type="entry name" value="FliMN_C"/>
    <property type="match status" value="1"/>
</dbReference>
<proteinExistence type="inferred from homology"/>
<name>C0QPC6_PERMH</name>
<dbReference type="eggNOG" id="COG1868">
    <property type="taxonomic scope" value="Bacteria"/>
</dbReference>
<dbReference type="EMBL" id="CP001230">
    <property type="protein sequence ID" value="ACO04319.1"/>
    <property type="molecule type" value="Genomic_DNA"/>
</dbReference>
<dbReference type="GO" id="GO:0005886">
    <property type="term" value="C:plasma membrane"/>
    <property type="evidence" value="ECO:0007669"/>
    <property type="project" value="UniProtKB-SubCell"/>
</dbReference>
<dbReference type="SUPFAM" id="SSF101801">
    <property type="entry name" value="Surface presentation of antigens (SPOA)"/>
    <property type="match status" value="1"/>
</dbReference>
<dbReference type="RefSeq" id="WP_012676557.1">
    <property type="nucleotide sequence ID" value="NC_012440.1"/>
</dbReference>
<keyword evidence="13" id="KW-0282">Flagellum</keyword>
<dbReference type="OrthoDB" id="9806941at2"/>
<dbReference type="Gene3D" id="2.30.330.10">
    <property type="entry name" value="SpoA-like"/>
    <property type="match status" value="1"/>
</dbReference>
<evidence type="ECO:0000256" key="3">
    <source>
        <dbReference type="ARBA" id="ARBA00011049"/>
    </source>
</evidence>
<evidence type="ECO:0000256" key="4">
    <source>
        <dbReference type="ARBA" id="ARBA00021898"/>
    </source>
</evidence>
<feature type="domain" description="Flagellar motor switch protein FliN-like C-terminal" evidence="12">
    <location>
        <begin position="243"/>
        <end position="313"/>
    </location>
</feature>
<dbReference type="PANTHER" id="PTHR30034:SF6">
    <property type="entry name" value="YOP PROTEINS TRANSLOCATION PROTEIN Q"/>
    <property type="match status" value="1"/>
</dbReference>
<dbReference type="InterPro" id="IPR001689">
    <property type="entry name" value="Flag_FliM"/>
</dbReference>
<dbReference type="PANTHER" id="PTHR30034">
    <property type="entry name" value="FLAGELLAR MOTOR SWITCH PROTEIN FLIM"/>
    <property type="match status" value="1"/>
</dbReference>
<evidence type="ECO:0000256" key="11">
    <source>
        <dbReference type="NCBIfam" id="TIGR01397"/>
    </source>
</evidence>
<evidence type="ECO:0000256" key="8">
    <source>
        <dbReference type="ARBA" id="ARBA00023136"/>
    </source>
</evidence>